<dbReference type="GO" id="GO:0005886">
    <property type="term" value="C:plasma membrane"/>
    <property type="evidence" value="ECO:0007669"/>
    <property type="project" value="TreeGrafter"/>
</dbReference>
<dbReference type="RefSeq" id="WP_090186774.1">
    <property type="nucleotide sequence ID" value="NZ_FOTF01000005.1"/>
</dbReference>
<dbReference type="Pfam" id="PF02698">
    <property type="entry name" value="DUF218"/>
    <property type="match status" value="1"/>
</dbReference>
<dbReference type="EMBL" id="FOTF01000005">
    <property type="protein sequence ID" value="SFK96672.1"/>
    <property type="molecule type" value="Genomic_DNA"/>
</dbReference>
<evidence type="ECO:0000313" key="2">
    <source>
        <dbReference type="EMBL" id="SFK96672.1"/>
    </source>
</evidence>
<gene>
    <name evidence="2" type="ORF">SAMN04488004_10553</name>
</gene>
<dbReference type="Proteomes" id="UP000199550">
    <property type="component" value="Unassembled WGS sequence"/>
</dbReference>
<dbReference type="InterPro" id="IPR051599">
    <property type="entry name" value="Cell_Envelope_Assoc"/>
</dbReference>
<dbReference type="InterPro" id="IPR003848">
    <property type="entry name" value="DUF218"/>
</dbReference>
<proteinExistence type="predicted"/>
<evidence type="ECO:0000313" key="3">
    <source>
        <dbReference type="Proteomes" id="UP000199550"/>
    </source>
</evidence>
<dbReference type="AlphaFoldDB" id="A0A1I4DSR0"/>
<reference evidence="2 3" key="1">
    <citation type="submission" date="2016-10" db="EMBL/GenBank/DDBJ databases">
        <authorList>
            <person name="de Groot N.N."/>
        </authorList>
    </citation>
    <scope>NUCLEOTIDE SEQUENCE [LARGE SCALE GENOMIC DNA]</scope>
    <source>
        <strain evidence="2 3">DSM 16199</strain>
    </source>
</reference>
<name>A0A1I4DSR0_9RHOB</name>
<evidence type="ECO:0000259" key="1">
    <source>
        <dbReference type="Pfam" id="PF02698"/>
    </source>
</evidence>
<accession>A0A1I4DSR0</accession>
<protein>
    <submittedName>
        <fullName evidence="2">DUF218 domain-containing protein</fullName>
    </submittedName>
</protein>
<dbReference type="PANTHER" id="PTHR30336:SF20">
    <property type="entry name" value="DUF218 DOMAIN-CONTAINING PROTEIN"/>
    <property type="match status" value="1"/>
</dbReference>
<dbReference type="CDD" id="cd06259">
    <property type="entry name" value="YdcF-like"/>
    <property type="match status" value="1"/>
</dbReference>
<dbReference type="InterPro" id="IPR014729">
    <property type="entry name" value="Rossmann-like_a/b/a_fold"/>
</dbReference>
<dbReference type="PANTHER" id="PTHR30336">
    <property type="entry name" value="INNER MEMBRANE PROTEIN, PROBABLE PERMEASE"/>
    <property type="match status" value="1"/>
</dbReference>
<organism evidence="2 3">
    <name type="scientific">Loktanella salsilacus</name>
    <dbReference type="NCBI Taxonomy" id="195913"/>
    <lineage>
        <taxon>Bacteria</taxon>
        <taxon>Pseudomonadati</taxon>
        <taxon>Pseudomonadota</taxon>
        <taxon>Alphaproteobacteria</taxon>
        <taxon>Rhodobacterales</taxon>
        <taxon>Roseobacteraceae</taxon>
        <taxon>Loktanella</taxon>
    </lineage>
</organism>
<dbReference type="OrthoDB" id="9809813at2"/>
<dbReference type="STRING" id="195913.SAMN04488004_10553"/>
<sequence>MDAIIILGAAVWPSGPSPTLRRRVLHGAQLWHGGAAPIIVVCGGLGLHAPTEAAAMASLLVEQGVPPDAILQEDRSTTTLENIQMALPLLRQAGARRVLIVTDMTHGPRAALVARHFGLHPRVSAPPLKGGRKRTILRQMVRELGAYPLYAIRLKARGSERTD</sequence>
<keyword evidence="3" id="KW-1185">Reference proteome</keyword>
<feature type="domain" description="DUF218" evidence="1">
    <location>
        <begin position="2"/>
        <end position="126"/>
    </location>
</feature>
<dbReference type="Gene3D" id="3.40.50.620">
    <property type="entry name" value="HUPs"/>
    <property type="match status" value="1"/>
</dbReference>